<reference evidence="2" key="1">
    <citation type="submission" date="2019-11" db="EMBL/GenBank/DDBJ databases">
        <title>The nuclear and mitochondrial genomes of Frieseomelitta varia - a highly eusocial stingless bee (Meliponini) with a permanently sterile worker caste.</title>
        <authorList>
            <person name="Freitas F.C.P."/>
            <person name="Lourenco A.P."/>
            <person name="Nunes F.M.F."/>
            <person name="Paschoal A.R."/>
            <person name="Abreu F.C.P."/>
            <person name="Barbin F.O."/>
            <person name="Bataglia L."/>
            <person name="Cardoso-Junior C.A.M."/>
            <person name="Cervoni M.S."/>
            <person name="Silva S.R."/>
            <person name="Dalarmi F."/>
            <person name="Del Lama M.A."/>
            <person name="Depintor T.S."/>
            <person name="Ferreira K.M."/>
            <person name="Goria P.S."/>
            <person name="Jaskot M.C."/>
            <person name="Lago D.C."/>
            <person name="Luna-Lucena D."/>
            <person name="Moda L.M."/>
            <person name="Nascimento L."/>
            <person name="Pedrino M."/>
            <person name="Rabico F.O."/>
            <person name="Sanches F.C."/>
            <person name="Santos D.E."/>
            <person name="Santos C.G."/>
            <person name="Vieira J."/>
            <person name="Lopes T.F."/>
            <person name="Barchuk A.R."/>
            <person name="Hartfelder K."/>
            <person name="Simoes Z.L.P."/>
            <person name="Bitondi M.M.G."/>
            <person name="Pinheiro D.G."/>
        </authorList>
    </citation>
    <scope>NUCLEOTIDE SEQUENCE</scope>
    <source>
        <strain evidence="2">USP_RPSP 00005682</strain>
        <tissue evidence="2">Whole individual</tissue>
    </source>
</reference>
<organism evidence="2 3">
    <name type="scientific">Frieseomelitta varia</name>
    <dbReference type="NCBI Taxonomy" id="561572"/>
    <lineage>
        <taxon>Eukaryota</taxon>
        <taxon>Metazoa</taxon>
        <taxon>Ecdysozoa</taxon>
        <taxon>Arthropoda</taxon>
        <taxon>Hexapoda</taxon>
        <taxon>Insecta</taxon>
        <taxon>Pterygota</taxon>
        <taxon>Neoptera</taxon>
        <taxon>Endopterygota</taxon>
        <taxon>Hymenoptera</taxon>
        <taxon>Apocrita</taxon>
        <taxon>Aculeata</taxon>
        <taxon>Apoidea</taxon>
        <taxon>Anthophila</taxon>
        <taxon>Apidae</taxon>
        <taxon>Frieseomelitta</taxon>
    </lineage>
</organism>
<dbReference type="Proteomes" id="UP000655588">
    <property type="component" value="Unassembled WGS sequence"/>
</dbReference>
<feature type="compositionally biased region" description="Basic and acidic residues" evidence="1">
    <location>
        <begin position="29"/>
        <end position="40"/>
    </location>
</feature>
<name>A0A833RXE3_9HYME</name>
<accession>A0A833RXE3</accession>
<keyword evidence="3" id="KW-1185">Reference proteome</keyword>
<feature type="region of interest" description="Disordered" evidence="1">
    <location>
        <begin position="28"/>
        <end position="52"/>
    </location>
</feature>
<evidence type="ECO:0000313" key="2">
    <source>
        <dbReference type="EMBL" id="KAF3421085.1"/>
    </source>
</evidence>
<dbReference type="EMBL" id="WNWW01000890">
    <property type="protein sequence ID" value="KAF3421085.1"/>
    <property type="molecule type" value="Genomic_DNA"/>
</dbReference>
<evidence type="ECO:0000256" key="1">
    <source>
        <dbReference type="SAM" id="MobiDB-lite"/>
    </source>
</evidence>
<sequence length="125" mass="13769">MSRGEALADSAENPSLWRQAKVSLQCRANRAEPRRGEANRTNRTNRAKRRGYKSVVRSLTAGGHRSASIQGQPLRRLAISFSLSLSLSFSPSFFPILSFSLCPPPPVRSLFLVPLVVSVPSEKAY</sequence>
<dbReference type="AlphaFoldDB" id="A0A833RXE3"/>
<comment type="caution">
    <text evidence="2">The sequence shown here is derived from an EMBL/GenBank/DDBJ whole genome shotgun (WGS) entry which is preliminary data.</text>
</comment>
<feature type="compositionally biased region" description="Basic residues" evidence="1">
    <location>
        <begin position="43"/>
        <end position="52"/>
    </location>
</feature>
<protein>
    <submittedName>
        <fullName evidence="2">Uncharacterized protein</fullName>
    </submittedName>
</protein>
<proteinExistence type="predicted"/>
<evidence type="ECO:0000313" key="3">
    <source>
        <dbReference type="Proteomes" id="UP000655588"/>
    </source>
</evidence>
<gene>
    <name evidence="2" type="ORF">E2986_13987</name>
</gene>